<name>A0A2N9GHU3_FAGSY</name>
<protein>
    <submittedName>
        <fullName evidence="2">Uncharacterized protein</fullName>
    </submittedName>
</protein>
<proteinExistence type="predicted"/>
<gene>
    <name evidence="2" type="ORF">FSB_LOCUS26872</name>
</gene>
<organism evidence="2">
    <name type="scientific">Fagus sylvatica</name>
    <name type="common">Beechnut</name>
    <dbReference type="NCBI Taxonomy" id="28930"/>
    <lineage>
        <taxon>Eukaryota</taxon>
        <taxon>Viridiplantae</taxon>
        <taxon>Streptophyta</taxon>
        <taxon>Embryophyta</taxon>
        <taxon>Tracheophyta</taxon>
        <taxon>Spermatophyta</taxon>
        <taxon>Magnoliopsida</taxon>
        <taxon>eudicotyledons</taxon>
        <taxon>Gunneridae</taxon>
        <taxon>Pentapetalae</taxon>
        <taxon>rosids</taxon>
        <taxon>fabids</taxon>
        <taxon>Fagales</taxon>
        <taxon>Fagaceae</taxon>
        <taxon>Fagus</taxon>
    </lineage>
</organism>
<dbReference type="AlphaFoldDB" id="A0A2N9GHU3"/>
<feature type="region of interest" description="Disordered" evidence="1">
    <location>
        <begin position="209"/>
        <end position="238"/>
    </location>
</feature>
<evidence type="ECO:0000256" key="1">
    <source>
        <dbReference type="SAM" id="MobiDB-lite"/>
    </source>
</evidence>
<evidence type="ECO:0000313" key="2">
    <source>
        <dbReference type="EMBL" id="SPC98990.1"/>
    </source>
</evidence>
<dbReference type="EMBL" id="OIVN01001924">
    <property type="protein sequence ID" value="SPC98990.1"/>
    <property type="molecule type" value="Genomic_DNA"/>
</dbReference>
<accession>A0A2N9GHU3</accession>
<reference evidence="2" key="1">
    <citation type="submission" date="2018-02" db="EMBL/GenBank/DDBJ databases">
        <authorList>
            <person name="Cohen D.B."/>
            <person name="Kent A.D."/>
        </authorList>
    </citation>
    <scope>NUCLEOTIDE SEQUENCE</scope>
</reference>
<sequence>MLEFSLPKPPHELTAKKAPRLPASLTDYPYRVFLLLHLELVFSHQAPYPPSLQKVILPTFTTREKTQKKQEEEAAARDPVCGSAFFRNYMIIGEIAYRATGSTTAIGGCNGASITSSIALPISKASSTAGVGLLVLAMPCALGLASIGSLICYCWTCSGNANGTNGSTTGSLTGSTYGYASCSAPATLAYGSGPTSGSTACFAYGVYGSRRSGSRSRTSESGSRSLLSESGSRPKQPVPAAAVMVTAVRLLHCLSEERCQSTKRAAVIKSSYRRRRKLLRELADNKQQQRAVSGLPISGASFFLERRGIDSEDPPLRKHALASYASFRHLFDDVMESRKTTLGARLEDYLSERGYPAEYDMEDLCEAGLVGREPLLRPALEDPSVASLRSFEHAENPAVPPALPGLGKILCELARPGVTWKSKGKDEPVETTGACPDATSAAVGSPFAFEEGIEGILLIGHYTNGRDALFVGACIGIHKWERTLFLSVLRAALMYPTFRRCNLLLPPGEGTPLLCSVGDRRTNSPNKEKVAVGFIIHSLDLALEELTRKRTQGSKPSSKWALVLFFWKATLPFTLKAGRRLKATYSKGRTIRLMSRICIVGVVYHLRMGRRSSPPRFSSGDKTAFKSLLRSFFGNELGIAFNHGQVKDIFSPKDQDIGRGFIRDSGVEETKFGLCPSSRALTQELGDCYLVQALRPEDHLQWFACFPILSVRKSLVDLLVLPLDCLPNGDLGTKKRPGLSCLSISKQVPSKPGNSAIHSGTGRLPHSEAMERQHSNLLIELYLVRMDNPFARNVSYRCKMNSSIWGCKNCFSRIYFRYCEYEEEASSGESASPASSPLSCHELGFSVFKYSSISSGQDHCFWLYPLVFSCSIPPRCGGRIGAAPRLGLDAFPNFFSSGAAFAFAFEPVFVAAFSPRLASRGVSGRRSFQKSLEMAFFAGVGLYYSTLSKCRAANPIPRLVDVHPLAWFFREYSMSVELVFREAERSASQVKVQELKSLCGVRNPGESIPVYDSNPLGWKQEILCNWFIAFNWCNASSAFCKSKISPRLLAFRLWPLALILKVEYSYLRRVTTALVCVKSTLVAFSLRLSHLFHLVLPLACYLRSALTLILCLPSAASFVHESFLTWPLCSPALLAANLESESLSVMSEFRRGTCGQIEEKKRQFSRRPINHQ</sequence>